<keyword evidence="1" id="KW-1133">Transmembrane helix</keyword>
<dbReference type="EMBL" id="JARTTN020000001">
    <property type="protein sequence ID" value="MEC6057578.1"/>
    <property type="molecule type" value="Genomic_DNA"/>
</dbReference>
<dbReference type="Proteomes" id="UP000234412">
    <property type="component" value="Unassembled WGS sequence"/>
</dbReference>
<evidence type="ECO:0000313" key="3">
    <source>
        <dbReference type="EMBL" id="MEC6057578.1"/>
    </source>
</evidence>
<dbReference type="KEGG" id="kvq:SP68_01875"/>
<reference evidence="3" key="7">
    <citation type="submission" date="2024-01" db="EMBL/GenBank/DDBJ databases">
        <authorList>
            <person name="Macesic N."/>
        </authorList>
    </citation>
    <scope>NUCLEOTIDE SEQUENCE</scope>
    <source>
        <strain evidence="3">CPO071</strain>
    </source>
</reference>
<evidence type="ECO:0000313" key="2">
    <source>
        <dbReference type="EMBL" id="GKJ95124.1"/>
    </source>
</evidence>
<dbReference type="RefSeq" id="WP_004205916.1">
    <property type="nucleotide sequence ID" value="NZ_AP024592.1"/>
</dbReference>
<dbReference type="AlphaFoldDB" id="A0A288TLP3"/>
<keyword evidence="1" id="KW-0472">Membrane</keyword>
<dbReference type="Proteomes" id="UP001060507">
    <property type="component" value="Unassembled WGS sequence"/>
</dbReference>
<feature type="transmembrane region" description="Helical" evidence="1">
    <location>
        <begin position="12"/>
        <end position="33"/>
    </location>
</feature>
<protein>
    <submittedName>
        <fullName evidence="4">DUF2975 domain-containing protein</fullName>
    </submittedName>
</protein>
<dbReference type="Proteomes" id="UP000516181">
    <property type="component" value="Chromosome"/>
</dbReference>
<evidence type="ECO:0000313" key="4">
    <source>
        <dbReference type="EMBL" id="PLM91949.1"/>
    </source>
</evidence>
<evidence type="ECO:0000256" key="1">
    <source>
        <dbReference type="SAM" id="Phobius"/>
    </source>
</evidence>
<dbReference type="GeneID" id="93273229"/>
<reference evidence="3" key="6">
    <citation type="journal article" date="2023" name="Nat. Commun.">
        <title>Genomic dissection of endemic carbapenem resistance reveals metallo-beta-lactamase dissemination through clonal, plasmid and integron transfer.</title>
        <authorList>
            <person name="Macesic N."/>
            <person name="Hawkey J."/>
            <person name="Vezina B."/>
            <person name="Wisniewski J.A."/>
            <person name="Cottingham H."/>
            <person name="Blakeway L.V."/>
            <person name="Harshegyi T."/>
            <person name="Pragastis K."/>
            <person name="Badoordeen G.Z."/>
            <person name="Dennison A."/>
            <person name="Spelman D.W."/>
            <person name="Jenney A.W.J."/>
            <person name="Peleg A.Y."/>
        </authorList>
    </citation>
    <scope>NUCLEOTIDE SEQUENCE</scope>
    <source>
        <strain evidence="3">CPO071</strain>
    </source>
</reference>
<feature type="transmembrane region" description="Helical" evidence="1">
    <location>
        <begin position="137"/>
        <end position="158"/>
    </location>
</feature>
<gene>
    <name evidence="4" type="ORF">CWN47_24235</name>
    <name evidence="5" type="ORF">IAP99_13415</name>
    <name evidence="2" type="ORF">NUKP37_28870</name>
    <name evidence="3" type="ORF">QAB22_013715</name>
    <name evidence="6" type="ORF">SAMEA3729809_00540</name>
</gene>
<dbReference type="KEGG" id="kpk:A593_23100"/>
<dbReference type="EMBL" id="CP060807">
    <property type="protein sequence ID" value="QNP22459.1"/>
    <property type="molecule type" value="Genomic_DNA"/>
</dbReference>
<evidence type="ECO:0000313" key="5">
    <source>
        <dbReference type="EMBL" id="QNP22459.1"/>
    </source>
</evidence>
<organism evidence="4 7">
    <name type="scientific">Klebsiella variicola</name>
    <dbReference type="NCBI Taxonomy" id="244366"/>
    <lineage>
        <taxon>Bacteria</taxon>
        <taxon>Pseudomonadati</taxon>
        <taxon>Pseudomonadota</taxon>
        <taxon>Gammaproteobacteria</taxon>
        <taxon>Enterobacterales</taxon>
        <taxon>Enterobacteriaceae</taxon>
        <taxon>Klebsiella/Raoultella group</taxon>
        <taxon>Klebsiella</taxon>
        <taxon>Klebsiella pneumoniae complex</taxon>
    </lineage>
</organism>
<dbReference type="KEGG" id="kvd:KR75_20910"/>
<dbReference type="EMBL" id="BQTA01000008">
    <property type="protein sequence ID" value="GKJ95124.1"/>
    <property type="molecule type" value="Genomic_DNA"/>
</dbReference>
<evidence type="ECO:0000313" key="9">
    <source>
        <dbReference type="Proteomes" id="UP000516181"/>
    </source>
</evidence>
<sequence>MKQSRTRLSLAIISGILPLFFMLALIVPLWIFFTGERYFLSTLLHFAEVPLTDNPAQAPGMARRLLLLALLYLPAGLFAFAIWQGMKVTRSVRQRSVLSLSLAHSVRYIALAMVGMGILLPVCRFLIPLLAWWPQPYYQVVFLLSDGVLLLTGSLLFVTFHAMLHGIRAEEENKEFI</sequence>
<dbReference type="EMBL" id="UKAS01000002">
    <property type="protein sequence ID" value="SXF91842.1"/>
    <property type="molecule type" value="Genomic_DNA"/>
</dbReference>
<evidence type="ECO:0000313" key="6">
    <source>
        <dbReference type="EMBL" id="SXF91842.1"/>
    </source>
</evidence>
<dbReference type="EMBL" id="PIDP01001086">
    <property type="protein sequence ID" value="PLM91949.1"/>
    <property type="molecule type" value="Genomic_DNA"/>
</dbReference>
<feature type="transmembrane region" description="Helical" evidence="1">
    <location>
        <begin position="65"/>
        <end position="85"/>
    </location>
</feature>
<dbReference type="Proteomes" id="UP001176846">
    <property type="component" value="Unassembled WGS sequence"/>
</dbReference>
<reference evidence="2" key="5">
    <citation type="journal article" date="2022" name="J. Appl. Microbiol.">
        <title>PCR-based ORF typing of Klebsiella pneumoniae for rapid identification of global clones and transmission events.</title>
        <authorList>
            <person name="Nonogaki R."/>
            <person name="Iijima A."/>
            <person name="Kawamura K."/>
            <person name="Kayama S."/>
            <person name="Sugai M."/>
            <person name="Yagi T."/>
            <person name="Arakawa Y."/>
            <person name="Doi Y."/>
            <person name="Suzuki M."/>
        </authorList>
    </citation>
    <scope>NUCLEOTIDE SEQUENCE</scope>
    <source>
        <strain evidence="2">NUKP-37</strain>
    </source>
</reference>
<reference evidence="5 9" key="4">
    <citation type="submission" date="2020-08" db="EMBL/GenBank/DDBJ databases">
        <title>Complete genome sequence of Klebsiella pneumoniae KP2757.</title>
        <authorList>
            <person name="Zhang X."/>
        </authorList>
    </citation>
    <scope>NUCLEOTIDE SEQUENCE [LARGE SCALE GENOMIC DNA]</scope>
    <source>
        <strain evidence="5 9">KP2757</strain>
    </source>
</reference>
<keyword evidence="1" id="KW-0812">Transmembrane</keyword>
<reference evidence="4 7" key="2">
    <citation type="submission" date="2018-01" db="EMBL/GenBank/DDBJ databases">
        <title>Genomic study of Klebsiella pneumoniae.</title>
        <authorList>
            <person name="Yang Y."/>
            <person name="Bicalho R."/>
        </authorList>
    </citation>
    <scope>NUCLEOTIDE SEQUENCE [LARGE SCALE GENOMIC DNA]</scope>
    <source>
        <strain evidence="4 7">A8</strain>
    </source>
</reference>
<feature type="transmembrane region" description="Helical" evidence="1">
    <location>
        <begin position="106"/>
        <end position="131"/>
    </location>
</feature>
<proteinExistence type="predicted"/>
<accession>A0A288TLP3</accession>
<name>A0A288TLP3_KLEVA</name>
<dbReference type="Proteomes" id="UP000258928">
    <property type="component" value="Unassembled WGS sequence"/>
</dbReference>
<evidence type="ECO:0000313" key="8">
    <source>
        <dbReference type="Proteomes" id="UP000258928"/>
    </source>
</evidence>
<evidence type="ECO:0000313" key="7">
    <source>
        <dbReference type="Proteomes" id="UP000234412"/>
    </source>
</evidence>
<reference evidence="4 7" key="1">
    <citation type="submission" date="2017-11" db="EMBL/GenBank/DDBJ databases">
        <authorList>
            <person name="Han C.G."/>
        </authorList>
    </citation>
    <scope>NUCLEOTIDE SEQUENCE [LARGE SCALE GENOMIC DNA]</scope>
    <source>
        <strain evidence="4 7">A8</strain>
    </source>
</reference>
<reference evidence="6 8" key="3">
    <citation type="submission" date="2018-08" db="EMBL/GenBank/DDBJ databases">
        <authorList>
            <consortium name="Pathogen Informatics"/>
        </authorList>
    </citation>
    <scope>NUCLEOTIDE SEQUENCE [LARGE SCALE GENOMIC DNA]</scope>
    <source>
        <strain evidence="6 8">EuSCAPE_TR218</strain>
    </source>
</reference>